<comment type="subcellular location">
    <subcellularLocation>
        <location evidence="7">Cytoplasm</location>
    </subcellularLocation>
</comment>
<keyword evidence="2 7" id="KW-0444">Lipid biosynthesis</keyword>
<name>A0ABU7VSS4_9BACL</name>
<keyword evidence="7" id="KW-0963">Cytoplasm</keyword>
<evidence type="ECO:0000256" key="7">
    <source>
        <dbReference type="HAMAP-Rule" id="MF_01217"/>
    </source>
</evidence>
<dbReference type="InterPro" id="IPR003231">
    <property type="entry name" value="ACP"/>
</dbReference>
<keyword evidence="3 7" id="KW-0597">Phosphoprotein</keyword>
<dbReference type="RefSeq" id="WP_331846148.1">
    <property type="nucleotide sequence ID" value="NZ_JAZHPZ010000003.1"/>
</dbReference>
<dbReference type="PROSITE" id="PS00012">
    <property type="entry name" value="PHOSPHOPANTETHEINE"/>
    <property type="match status" value="1"/>
</dbReference>
<keyword evidence="5 7" id="KW-0443">Lipid metabolism</keyword>
<sequence>MELLKTNVASEVKGLVAEIVGVEKEALDPDANFMDDLGLDSLKALEILAAIENQYKITIDPERLQEMTSLNQVIQITFEYLNL</sequence>
<reference evidence="9 10" key="1">
    <citation type="submission" date="2024-02" db="EMBL/GenBank/DDBJ databases">
        <title>A nitrogen-fixing paenibacillus bacterium.</title>
        <authorList>
            <person name="Zhang W.L."/>
            <person name="Chen S.F."/>
        </authorList>
    </citation>
    <scope>NUCLEOTIDE SEQUENCE [LARGE SCALE GENOMIC DNA]</scope>
    <source>
        <strain evidence="9 10">M1</strain>
    </source>
</reference>
<comment type="PTM">
    <text evidence="7">4'-phosphopantetheine is transferred from CoA to a specific serine of apo-ACP by AcpS. This modification is essential for activity because fatty acids are bound in thioester linkage to the sulfhydryl of the prosthetic group.</text>
</comment>
<keyword evidence="4 7" id="KW-0276">Fatty acid metabolism</keyword>
<dbReference type="PANTHER" id="PTHR20863:SF76">
    <property type="entry name" value="CARRIER DOMAIN-CONTAINING PROTEIN"/>
    <property type="match status" value="1"/>
</dbReference>
<accession>A0ABU7VSS4</accession>
<dbReference type="Proteomes" id="UP001306950">
    <property type="component" value="Unassembled WGS sequence"/>
</dbReference>
<keyword evidence="6 7" id="KW-0275">Fatty acid biosynthesis</keyword>
<evidence type="ECO:0000259" key="8">
    <source>
        <dbReference type="PROSITE" id="PS50075"/>
    </source>
</evidence>
<organism evidence="9 10">
    <name type="scientific">Paenibacillus haidiansis</name>
    <dbReference type="NCBI Taxonomy" id="1574488"/>
    <lineage>
        <taxon>Bacteria</taxon>
        <taxon>Bacillati</taxon>
        <taxon>Bacillota</taxon>
        <taxon>Bacilli</taxon>
        <taxon>Bacillales</taxon>
        <taxon>Paenibacillaceae</taxon>
        <taxon>Paenibacillus</taxon>
    </lineage>
</organism>
<protein>
    <recommendedName>
        <fullName evidence="7">Acyl carrier protein</fullName>
        <shortName evidence="7">ACP</shortName>
    </recommendedName>
</protein>
<dbReference type="Pfam" id="PF00550">
    <property type="entry name" value="PP-binding"/>
    <property type="match status" value="1"/>
</dbReference>
<gene>
    <name evidence="7" type="primary">acpP</name>
    <name evidence="9" type="ORF">V3851_08790</name>
</gene>
<evidence type="ECO:0000256" key="2">
    <source>
        <dbReference type="ARBA" id="ARBA00022516"/>
    </source>
</evidence>
<feature type="domain" description="Carrier" evidence="8">
    <location>
        <begin position="6"/>
        <end position="81"/>
    </location>
</feature>
<evidence type="ECO:0000256" key="1">
    <source>
        <dbReference type="ARBA" id="ARBA00022450"/>
    </source>
</evidence>
<evidence type="ECO:0000313" key="9">
    <source>
        <dbReference type="EMBL" id="MEF2965924.1"/>
    </source>
</evidence>
<feature type="modified residue" description="O-(pantetheine 4'-phosphoryl)serine" evidence="7">
    <location>
        <position position="41"/>
    </location>
</feature>
<keyword evidence="10" id="KW-1185">Reference proteome</keyword>
<evidence type="ECO:0000256" key="6">
    <source>
        <dbReference type="ARBA" id="ARBA00023160"/>
    </source>
</evidence>
<dbReference type="InterPro" id="IPR009081">
    <property type="entry name" value="PP-bd_ACP"/>
</dbReference>
<dbReference type="PROSITE" id="PS50075">
    <property type="entry name" value="CARRIER"/>
    <property type="match status" value="1"/>
</dbReference>
<dbReference type="InterPro" id="IPR006162">
    <property type="entry name" value="Ppantetheine_attach_site"/>
</dbReference>
<evidence type="ECO:0000256" key="3">
    <source>
        <dbReference type="ARBA" id="ARBA00022553"/>
    </source>
</evidence>
<proteinExistence type="inferred from homology"/>
<dbReference type="InterPro" id="IPR036736">
    <property type="entry name" value="ACP-like_sf"/>
</dbReference>
<evidence type="ECO:0000256" key="4">
    <source>
        <dbReference type="ARBA" id="ARBA00022832"/>
    </source>
</evidence>
<comment type="caution">
    <text evidence="9">The sequence shown here is derived from an EMBL/GenBank/DDBJ whole genome shotgun (WGS) entry which is preliminary data.</text>
</comment>
<dbReference type="Gene3D" id="1.10.1200.10">
    <property type="entry name" value="ACP-like"/>
    <property type="match status" value="1"/>
</dbReference>
<comment type="function">
    <text evidence="7">Carrier of the growing fatty acid chain in fatty acid biosynthesis.</text>
</comment>
<dbReference type="PANTHER" id="PTHR20863">
    <property type="entry name" value="ACYL CARRIER PROTEIN"/>
    <property type="match status" value="1"/>
</dbReference>
<evidence type="ECO:0000256" key="5">
    <source>
        <dbReference type="ARBA" id="ARBA00023098"/>
    </source>
</evidence>
<dbReference type="SUPFAM" id="SSF47336">
    <property type="entry name" value="ACP-like"/>
    <property type="match status" value="1"/>
</dbReference>
<evidence type="ECO:0000313" key="10">
    <source>
        <dbReference type="Proteomes" id="UP001306950"/>
    </source>
</evidence>
<comment type="pathway">
    <text evidence="7">Lipid metabolism; fatty acid biosynthesis.</text>
</comment>
<dbReference type="EMBL" id="JAZHPZ010000003">
    <property type="protein sequence ID" value="MEF2965924.1"/>
    <property type="molecule type" value="Genomic_DNA"/>
</dbReference>
<keyword evidence="1 7" id="KW-0596">Phosphopantetheine</keyword>
<dbReference type="HAMAP" id="MF_01217">
    <property type="entry name" value="Acyl_carrier"/>
    <property type="match status" value="1"/>
</dbReference>
<comment type="similarity">
    <text evidence="7">Belongs to the acyl carrier protein (ACP) family.</text>
</comment>